<dbReference type="RefSeq" id="XP_008617770.1">
    <property type="nucleotide sequence ID" value="XM_008619548.1"/>
</dbReference>
<feature type="compositionally biased region" description="Basic and acidic residues" evidence="1">
    <location>
        <begin position="288"/>
        <end position="297"/>
    </location>
</feature>
<gene>
    <name evidence="4" type="ORF">SDRG_13458</name>
</gene>
<dbReference type="EMBL" id="JH767191">
    <property type="protein sequence ID" value="EQC28775.1"/>
    <property type="molecule type" value="Genomic_DNA"/>
</dbReference>
<feature type="compositionally biased region" description="Low complexity" evidence="1">
    <location>
        <begin position="299"/>
        <end position="309"/>
    </location>
</feature>
<dbReference type="GeneID" id="19954185"/>
<keyword evidence="2" id="KW-1133">Transmembrane helix</keyword>
<evidence type="ECO:0000256" key="2">
    <source>
        <dbReference type="SAM" id="Phobius"/>
    </source>
</evidence>
<feature type="transmembrane region" description="Helical" evidence="2">
    <location>
        <begin position="170"/>
        <end position="191"/>
    </location>
</feature>
<protein>
    <recommendedName>
        <fullName evidence="6">Fibronectin type-III domain-containing protein</fullName>
    </recommendedName>
</protein>
<evidence type="ECO:0000256" key="3">
    <source>
        <dbReference type="SAM" id="SignalP"/>
    </source>
</evidence>
<feature type="signal peptide" evidence="3">
    <location>
        <begin position="1"/>
        <end position="22"/>
    </location>
</feature>
<feature type="region of interest" description="Disordered" evidence="1">
    <location>
        <begin position="280"/>
        <end position="343"/>
    </location>
</feature>
<sequence length="343" mass="36040">MRRVLLLTLAVVAADPIPTVLTSCAPVKAGPGPESTPPCRFTTAAAATWTNASLVIDWSVATTAVDIATIADASMGYALQGAEANMTWLPARITGTGDNVSVSIPSPAANSVHRLELVAFVYTSVERTTLHASCLVTVPRSVIELPLAAASSDAPSSEDTSSSSPPPKTLVVALAVSGSVLVALFIVCCWYRARKGRPNVDPPMPMTPPAPLKWQTQSLGTASDPRTNSSALMRSSRGHAHSTASEPLGELWRETEGIHVYGGYSRRSIPLDEYYPSPTQSSIATGYDDPRTTRDFDGSSSIFSAGESSVDLRSTFGSDLSSHSQPVYGRPRPVSGASTTASF</sequence>
<evidence type="ECO:0000313" key="5">
    <source>
        <dbReference type="Proteomes" id="UP000030762"/>
    </source>
</evidence>
<evidence type="ECO:0000256" key="1">
    <source>
        <dbReference type="SAM" id="MobiDB-lite"/>
    </source>
</evidence>
<dbReference type="AlphaFoldDB" id="T0Q5R1"/>
<keyword evidence="5" id="KW-1185">Reference proteome</keyword>
<keyword evidence="2" id="KW-0472">Membrane</keyword>
<name>T0Q5R1_SAPDV</name>
<feature type="compositionally biased region" description="Polar residues" evidence="1">
    <location>
        <begin position="311"/>
        <end position="325"/>
    </location>
</feature>
<feature type="region of interest" description="Disordered" evidence="1">
    <location>
        <begin position="198"/>
        <end position="248"/>
    </location>
</feature>
<keyword evidence="2" id="KW-0812">Transmembrane</keyword>
<feature type="compositionally biased region" description="Polar residues" evidence="1">
    <location>
        <begin position="214"/>
        <end position="233"/>
    </location>
</feature>
<keyword evidence="3" id="KW-0732">Signal</keyword>
<accession>T0Q5R1</accession>
<feature type="compositionally biased region" description="Pro residues" evidence="1">
    <location>
        <begin position="200"/>
        <end position="211"/>
    </location>
</feature>
<reference evidence="4 5" key="1">
    <citation type="submission" date="2012-04" db="EMBL/GenBank/DDBJ databases">
        <title>The Genome Sequence of Saprolegnia declina VS20.</title>
        <authorList>
            <consortium name="The Broad Institute Genome Sequencing Platform"/>
            <person name="Russ C."/>
            <person name="Nusbaum C."/>
            <person name="Tyler B."/>
            <person name="van West P."/>
            <person name="Dieguez-Uribeondo J."/>
            <person name="de Bruijn I."/>
            <person name="Tripathy S."/>
            <person name="Jiang R."/>
            <person name="Young S.K."/>
            <person name="Zeng Q."/>
            <person name="Gargeya S."/>
            <person name="Fitzgerald M."/>
            <person name="Haas B."/>
            <person name="Abouelleil A."/>
            <person name="Alvarado L."/>
            <person name="Arachchi H.M."/>
            <person name="Berlin A."/>
            <person name="Chapman S.B."/>
            <person name="Goldberg J."/>
            <person name="Griggs A."/>
            <person name="Gujja S."/>
            <person name="Hansen M."/>
            <person name="Howarth C."/>
            <person name="Imamovic A."/>
            <person name="Larimer J."/>
            <person name="McCowen C."/>
            <person name="Montmayeur A."/>
            <person name="Murphy C."/>
            <person name="Neiman D."/>
            <person name="Pearson M."/>
            <person name="Priest M."/>
            <person name="Roberts A."/>
            <person name="Saif S."/>
            <person name="Shea T."/>
            <person name="Sisk P."/>
            <person name="Sykes S."/>
            <person name="Wortman J."/>
            <person name="Nusbaum C."/>
            <person name="Birren B."/>
        </authorList>
    </citation>
    <scope>NUCLEOTIDE SEQUENCE [LARGE SCALE GENOMIC DNA]</scope>
    <source>
        <strain evidence="4 5">VS20</strain>
    </source>
</reference>
<evidence type="ECO:0000313" key="4">
    <source>
        <dbReference type="EMBL" id="EQC28775.1"/>
    </source>
</evidence>
<dbReference type="InParanoid" id="T0Q5R1"/>
<proteinExistence type="predicted"/>
<feature type="chain" id="PRO_5004569320" description="Fibronectin type-III domain-containing protein" evidence="3">
    <location>
        <begin position="23"/>
        <end position="343"/>
    </location>
</feature>
<dbReference type="Proteomes" id="UP000030762">
    <property type="component" value="Unassembled WGS sequence"/>
</dbReference>
<organism evidence="4 5">
    <name type="scientific">Saprolegnia diclina (strain VS20)</name>
    <dbReference type="NCBI Taxonomy" id="1156394"/>
    <lineage>
        <taxon>Eukaryota</taxon>
        <taxon>Sar</taxon>
        <taxon>Stramenopiles</taxon>
        <taxon>Oomycota</taxon>
        <taxon>Saprolegniomycetes</taxon>
        <taxon>Saprolegniales</taxon>
        <taxon>Saprolegniaceae</taxon>
        <taxon>Saprolegnia</taxon>
    </lineage>
</organism>
<dbReference type="OrthoDB" id="10583422at2759"/>
<dbReference type="VEuPathDB" id="FungiDB:SDRG_13458"/>
<evidence type="ECO:0008006" key="6">
    <source>
        <dbReference type="Google" id="ProtNLM"/>
    </source>
</evidence>